<dbReference type="PANTHER" id="PTHR11200">
    <property type="entry name" value="INOSITOL 5-PHOSPHATASE"/>
    <property type="match status" value="1"/>
</dbReference>
<evidence type="ECO:0000313" key="4">
    <source>
        <dbReference type="EMBL" id="KAL3418872.1"/>
    </source>
</evidence>
<organism evidence="4 5">
    <name type="scientific">Phlyctema vagabunda</name>
    <dbReference type="NCBI Taxonomy" id="108571"/>
    <lineage>
        <taxon>Eukaryota</taxon>
        <taxon>Fungi</taxon>
        <taxon>Dikarya</taxon>
        <taxon>Ascomycota</taxon>
        <taxon>Pezizomycotina</taxon>
        <taxon>Leotiomycetes</taxon>
        <taxon>Helotiales</taxon>
        <taxon>Dermateaceae</taxon>
        <taxon>Phlyctema</taxon>
    </lineage>
</organism>
<keyword evidence="5" id="KW-1185">Reference proteome</keyword>
<keyword evidence="1" id="KW-1133">Transmembrane helix</keyword>
<keyword evidence="1" id="KW-0472">Membrane</keyword>
<proteinExistence type="predicted"/>
<accession>A0ABR4P6I3</accession>
<dbReference type="InterPro" id="IPR036691">
    <property type="entry name" value="Endo/exonu/phosph_ase_sf"/>
</dbReference>
<reference evidence="4 5" key="1">
    <citation type="submission" date="2024-06" db="EMBL/GenBank/DDBJ databases">
        <title>Complete genome of Phlyctema vagabunda strain 19-DSS-EL-015.</title>
        <authorList>
            <person name="Fiorenzani C."/>
        </authorList>
    </citation>
    <scope>NUCLEOTIDE SEQUENCE [LARGE SCALE GENOMIC DNA]</scope>
    <source>
        <strain evidence="4 5">19-DSS-EL-015</strain>
    </source>
</reference>
<feature type="chain" id="PRO_5046934552" evidence="2">
    <location>
        <begin position="24"/>
        <end position="471"/>
    </location>
</feature>
<evidence type="ECO:0000256" key="2">
    <source>
        <dbReference type="SAM" id="SignalP"/>
    </source>
</evidence>
<comment type="caution">
    <text evidence="4">The sequence shown here is derived from an EMBL/GenBank/DDBJ whole genome shotgun (WGS) entry which is preliminary data.</text>
</comment>
<keyword evidence="2" id="KW-0732">Signal</keyword>
<feature type="transmembrane region" description="Helical" evidence="1">
    <location>
        <begin position="448"/>
        <end position="469"/>
    </location>
</feature>
<dbReference type="Pfam" id="PF22669">
    <property type="entry name" value="Exo_endo_phos2"/>
    <property type="match status" value="1"/>
</dbReference>
<dbReference type="Gene3D" id="3.60.10.10">
    <property type="entry name" value="Endonuclease/exonuclease/phosphatase"/>
    <property type="match status" value="1"/>
</dbReference>
<dbReference type="GO" id="GO:0004519">
    <property type="term" value="F:endonuclease activity"/>
    <property type="evidence" value="ECO:0007669"/>
    <property type="project" value="UniProtKB-KW"/>
</dbReference>
<gene>
    <name evidence="4" type="ORF">PVAG01_09093</name>
</gene>
<feature type="signal peptide" evidence="2">
    <location>
        <begin position="1"/>
        <end position="23"/>
    </location>
</feature>
<dbReference type="EMBL" id="JBFCZG010000008">
    <property type="protein sequence ID" value="KAL3418872.1"/>
    <property type="molecule type" value="Genomic_DNA"/>
</dbReference>
<keyword evidence="4" id="KW-0540">Nuclease</keyword>
<dbReference type="InterPro" id="IPR000300">
    <property type="entry name" value="IPPc"/>
</dbReference>
<dbReference type="SUPFAM" id="SSF56219">
    <property type="entry name" value="DNase I-like"/>
    <property type="match status" value="1"/>
</dbReference>
<dbReference type="InterPro" id="IPR046985">
    <property type="entry name" value="IP5"/>
</dbReference>
<evidence type="ECO:0000256" key="1">
    <source>
        <dbReference type="SAM" id="Phobius"/>
    </source>
</evidence>
<keyword evidence="1" id="KW-0812">Transmembrane</keyword>
<keyword evidence="4" id="KW-0378">Hydrolase</keyword>
<dbReference type="Proteomes" id="UP001629113">
    <property type="component" value="Unassembled WGS sequence"/>
</dbReference>
<dbReference type="PANTHER" id="PTHR11200:SF286">
    <property type="entry name" value="5-PHOSPHATASE, PUTATIVE (AFU_ORTHOLOGUE AFUA_5G07600)-RELATED"/>
    <property type="match status" value="1"/>
</dbReference>
<feature type="domain" description="Inositol polyphosphate-related phosphatase" evidence="3">
    <location>
        <begin position="11"/>
        <end position="379"/>
    </location>
</feature>
<sequence length="471" mass="51364">MTPGHGTTAAATLSLYLFTLNCALTPINRTSLSQQLFSGLEPSTTSLPDVLVLSLQELAPLAHSLIGGSFLVPYFARFHDAVEEAARKFGGHEQGGAEEIYTAVAARNIGMTGIMVFARDPAAIRDLETGSLGVGIWATGNKGAVGVRFTYENGAGSTELTFIAAHLAAMEWEVARRNEDWKSIVRGLVFSSEAKAKATSLSNSQSEARPLLSVSPRDASVYKPTSHLFVAGDLNYRTSSIKPGPEDHKDTFPQPHDPEEHANHWTKLFEDDQLNAERRAGRTMHGLVEAPVTFPPTYKYSSKQAPMKMDVEPSTWHWATHRWPSWCDRILYLPVPGWLASEHPEARIQVRKYSALPLMETSDHRAVAMDVTLPLLPIPAPPPAGSGTEAYTAAGAGADADAEMETTDPRIEPPFDLDPDWKSKREKARMLELLLGFTFYFTTTWEGAGVLAASIAGIVGSVFVLKAMLDF</sequence>
<evidence type="ECO:0000259" key="3">
    <source>
        <dbReference type="SMART" id="SM00128"/>
    </source>
</evidence>
<keyword evidence="4" id="KW-0255">Endonuclease</keyword>
<evidence type="ECO:0000313" key="5">
    <source>
        <dbReference type="Proteomes" id="UP001629113"/>
    </source>
</evidence>
<name>A0ABR4P6I3_9HELO</name>
<dbReference type="SMART" id="SM00128">
    <property type="entry name" value="IPPc"/>
    <property type="match status" value="1"/>
</dbReference>
<protein>
    <submittedName>
        <fullName evidence="4">Endonuclease/Exonuclease/phosphatase</fullName>
    </submittedName>
</protein>